<accession>A0A2S8GMB9</accession>
<dbReference type="AlphaFoldDB" id="A0A2S8GMB9"/>
<comment type="caution">
    <text evidence="1">The sequence shown here is derived from an EMBL/GenBank/DDBJ whole genome shotgun (WGS) entry which is preliminary data.</text>
</comment>
<proteinExistence type="predicted"/>
<reference evidence="1 2" key="1">
    <citation type="submission" date="2018-02" db="EMBL/GenBank/DDBJ databases">
        <title>Comparative genomes isolates from brazilian mangrove.</title>
        <authorList>
            <person name="Araujo J.E."/>
            <person name="Taketani R.G."/>
            <person name="Silva M.C.P."/>
            <person name="Loureco M.V."/>
            <person name="Andreote F.D."/>
        </authorList>
    </citation>
    <scope>NUCLEOTIDE SEQUENCE [LARGE SCALE GENOMIC DNA]</scope>
    <source>
        <strain evidence="1 2">Nap-Phe MGV</strain>
    </source>
</reference>
<organism evidence="1 2">
    <name type="scientific">Blastopirellula marina</name>
    <dbReference type="NCBI Taxonomy" id="124"/>
    <lineage>
        <taxon>Bacteria</taxon>
        <taxon>Pseudomonadati</taxon>
        <taxon>Planctomycetota</taxon>
        <taxon>Planctomycetia</taxon>
        <taxon>Pirellulales</taxon>
        <taxon>Pirellulaceae</taxon>
        <taxon>Blastopirellula</taxon>
    </lineage>
</organism>
<protein>
    <submittedName>
        <fullName evidence="1">Uncharacterized protein</fullName>
    </submittedName>
</protein>
<evidence type="ECO:0000313" key="1">
    <source>
        <dbReference type="EMBL" id="PQO45568.1"/>
    </source>
</evidence>
<gene>
    <name evidence="1" type="ORF">C5Y93_14100</name>
</gene>
<sequence length="63" mass="7384">MRAIQGNFPWYRPIVNEKRRIILEKCCESLVRLSKDYLRHVDIPLDVCGNPFRVMAQGPLQQA</sequence>
<dbReference type="EMBL" id="PUHZ01000014">
    <property type="protein sequence ID" value="PQO45568.1"/>
    <property type="molecule type" value="Genomic_DNA"/>
</dbReference>
<dbReference type="Proteomes" id="UP000237819">
    <property type="component" value="Unassembled WGS sequence"/>
</dbReference>
<name>A0A2S8GMB9_9BACT</name>
<evidence type="ECO:0000313" key="2">
    <source>
        <dbReference type="Proteomes" id="UP000237819"/>
    </source>
</evidence>